<proteinExistence type="predicted"/>
<evidence type="ECO:0000313" key="3">
    <source>
        <dbReference type="Proteomes" id="UP001180754"/>
    </source>
</evidence>
<accession>A0ABU2XWL2</accession>
<dbReference type="InterPro" id="IPR007278">
    <property type="entry name" value="DUF397"/>
</dbReference>
<keyword evidence="3" id="KW-1185">Reference proteome</keyword>
<comment type="caution">
    <text evidence="2">The sequence shown here is derived from an EMBL/GenBank/DDBJ whole genome shotgun (WGS) entry which is preliminary data.</text>
</comment>
<evidence type="ECO:0000313" key="2">
    <source>
        <dbReference type="EMBL" id="MDT0550308.1"/>
    </source>
</evidence>
<evidence type="ECO:0000259" key="1">
    <source>
        <dbReference type="Pfam" id="PF04149"/>
    </source>
</evidence>
<dbReference type="RefSeq" id="WP_311730891.1">
    <property type="nucleotide sequence ID" value="NZ_JAVRFD010000054.1"/>
</dbReference>
<reference evidence="2" key="1">
    <citation type="submission" date="2024-05" db="EMBL/GenBank/DDBJ databases">
        <title>30 novel species of actinomycetes from the DSMZ collection.</title>
        <authorList>
            <person name="Nouioui I."/>
        </authorList>
    </citation>
    <scope>NUCLEOTIDE SEQUENCE</scope>
    <source>
        <strain evidence="2">DSM 41529</strain>
    </source>
</reference>
<name>A0ABU2XWL2_9ACTN</name>
<organism evidence="2 3">
    <name type="scientific">Streptomyces lonegramiae</name>
    <dbReference type="NCBI Taxonomy" id="3075524"/>
    <lineage>
        <taxon>Bacteria</taxon>
        <taxon>Bacillati</taxon>
        <taxon>Actinomycetota</taxon>
        <taxon>Actinomycetes</taxon>
        <taxon>Kitasatosporales</taxon>
        <taxon>Streptomycetaceae</taxon>
        <taxon>Streptomyces</taxon>
    </lineage>
</organism>
<protein>
    <submittedName>
        <fullName evidence="2">DUF397 domain-containing protein</fullName>
    </submittedName>
</protein>
<feature type="domain" description="DUF397" evidence="1">
    <location>
        <begin position="13"/>
        <end position="66"/>
    </location>
</feature>
<dbReference type="Pfam" id="PF04149">
    <property type="entry name" value="DUF397"/>
    <property type="match status" value="1"/>
</dbReference>
<dbReference type="Proteomes" id="UP001180754">
    <property type="component" value="Unassembled WGS sequence"/>
</dbReference>
<sequence>MHTKRDGAGASELTWFKSSYSSGEGGMCVEVASGPTAIHVRDSKHAQGPQLAFHITEWGAFIGGLRAEEFDE</sequence>
<gene>
    <name evidence="2" type="ORF">RND15_47875</name>
</gene>
<dbReference type="EMBL" id="JAVRFD010000054">
    <property type="protein sequence ID" value="MDT0550308.1"/>
    <property type="molecule type" value="Genomic_DNA"/>
</dbReference>